<name>A0A0D9XUQ7_9ORYZ</name>
<proteinExistence type="predicted"/>
<dbReference type="Gramene" id="LPERR11G17710.1">
    <property type="protein sequence ID" value="LPERR11G17710.1"/>
    <property type="gene ID" value="LPERR11G17710"/>
</dbReference>
<protein>
    <submittedName>
        <fullName evidence="1">Uncharacterized protein</fullName>
    </submittedName>
</protein>
<organism evidence="1 2">
    <name type="scientific">Leersia perrieri</name>
    <dbReference type="NCBI Taxonomy" id="77586"/>
    <lineage>
        <taxon>Eukaryota</taxon>
        <taxon>Viridiplantae</taxon>
        <taxon>Streptophyta</taxon>
        <taxon>Embryophyta</taxon>
        <taxon>Tracheophyta</taxon>
        <taxon>Spermatophyta</taxon>
        <taxon>Magnoliopsida</taxon>
        <taxon>Liliopsida</taxon>
        <taxon>Poales</taxon>
        <taxon>Poaceae</taxon>
        <taxon>BOP clade</taxon>
        <taxon>Oryzoideae</taxon>
        <taxon>Oryzeae</taxon>
        <taxon>Oryzinae</taxon>
        <taxon>Leersia</taxon>
    </lineage>
</organism>
<accession>A0A0D9XUQ7</accession>
<dbReference type="Proteomes" id="UP000032180">
    <property type="component" value="Chromosome 11"/>
</dbReference>
<keyword evidence="2" id="KW-1185">Reference proteome</keyword>
<reference evidence="1 2" key="1">
    <citation type="submission" date="2012-08" db="EMBL/GenBank/DDBJ databases">
        <title>Oryza genome evolution.</title>
        <authorList>
            <person name="Wing R.A."/>
        </authorList>
    </citation>
    <scope>NUCLEOTIDE SEQUENCE</scope>
</reference>
<evidence type="ECO:0000313" key="2">
    <source>
        <dbReference type="Proteomes" id="UP000032180"/>
    </source>
</evidence>
<reference evidence="2" key="2">
    <citation type="submission" date="2013-12" db="EMBL/GenBank/DDBJ databases">
        <authorList>
            <person name="Yu Y."/>
            <person name="Lee S."/>
            <person name="de Baynast K."/>
            <person name="Wissotski M."/>
            <person name="Liu L."/>
            <person name="Talag J."/>
            <person name="Goicoechea J."/>
            <person name="Angelova A."/>
            <person name="Jetty R."/>
            <person name="Kudrna D."/>
            <person name="Golser W."/>
            <person name="Rivera L."/>
            <person name="Zhang J."/>
            <person name="Wing R."/>
        </authorList>
    </citation>
    <scope>NUCLEOTIDE SEQUENCE</scope>
</reference>
<evidence type="ECO:0000313" key="1">
    <source>
        <dbReference type="EnsemblPlants" id="LPERR11G17710.1"/>
    </source>
</evidence>
<reference evidence="1" key="3">
    <citation type="submission" date="2015-04" db="UniProtKB">
        <authorList>
            <consortium name="EnsemblPlants"/>
        </authorList>
    </citation>
    <scope>IDENTIFICATION</scope>
</reference>
<dbReference type="EnsemblPlants" id="LPERR11G17710.1">
    <property type="protein sequence ID" value="LPERR11G17710.1"/>
    <property type="gene ID" value="LPERR11G17710"/>
</dbReference>
<dbReference type="AlphaFoldDB" id="A0A0D9XUQ7"/>
<dbReference type="HOGENOM" id="CLU_2402835_0_0_1"/>
<sequence length="93" mass="10147">MTTISAGGGRKAVRYLLTASCMRQLRTQDAIAQGRKTKFLIRDSIVLLGAAGEAADYWRLGILLLTQAMMVNREMTRGNIVKKAMAQLGAVMC</sequence>